<dbReference type="EMBL" id="CM042050">
    <property type="protein sequence ID" value="KAI3733893.1"/>
    <property type="molecule type" value="Genomic_DNA"/>
</dbReference>
<reference evidence="1 2" key="2">
    <citation type="journal article" date="2022" name="Mol. Ecol. Resour.">
        <title>The genomes of chicory, endive, great burdock and yacon provide insights into Asteraceae paleo-polyploidization history and plant inulin production.</title>
        <authorList>
            <person name="Fan W."/>
            <person name="Wang S."/>
            <person name="Wang H."/>
            <person name="Wang A."/>
            <person name="Jiang F."/>
            <person name="Liu H."/>
            <person name="Zhao H."/>
            <person name="Xu D."/>
            <person name="Zhang Y."/>
        </authorList>
    </citation>
    <scope>NUCLEOTIDE SEQUENCE [LARGE SCALE GENOMIC DNA]</scope>
    <source>
        <strain evidence="2">cv. Niubang</strain>
    </source>
</reference>
<reference evidence="2" key="1">
    <citation type="journal article" date="2022" name="Mol. Ecol. Resour.">
        <title>The genomes of chicory, endive, great burdock and yacon provide insights into Asteraceae palaeo-polyploidization history and plant inulin production.</title>
        <authorList>
            <person name="Fan W."/>
            <person name="Wang S."/>
            <person name="Wang H."/>
            <person name="Wang A."/>
            <person name="Jiang F."/>
            <person name="Liu H."/>
            <person name="Zhao H."/>
            <person name="Xu D."/>
            <person name="Zhang Y."/>
        </authorList>
    </citation>
    <scope>NUCLEOTIDE SEQUENCE [LARGE SCALE GENOMIC DNA]</scope>
    <source>
        <strain evidence="2">cv. Niubang</strain>
    </source>
</reference>
<gene>
    <name evidence="1" type="ORF">L6452_13351</name>
</gene>
<name>A0ACB9CIB9_ARCLA</name>
<proteinExistence type="predicted"/>
<organism evidence="1 2">
    <name type="scientific">Arctium lappa</name>
    <name type="common">Greater burdock</name>
    <name type="synonym">Lappa major</name>
    <dbReference type="NCBI Taxonomy" id="4217"/>
    <lineage>
        <taxon>Eukaryota</taxon>
        <taxon>Viridiplantae</taxon>
        <taxon>Streptophyta</taxon>
        <taxon>Embryophyta</taxon>
        <taxon>Tracheophyta</taxon>
        <taxon>Spermatophyta</taxon>
        <taxon>Magnoliopsida</taxon>
        <taxon>eudicotyledons</taxon>
        <taxon>Gunneridae</taxon>
        <taxon>Pentapetalae</taxon>
        <taxon>asterids</taxon>
        <taxon>campanulids</taxon>
        <taxon>Asterales</taxon>
        <taxon>Asteraceae</taxon>
        <taxon>Carduoideae</taxon>
        <taxon>Cardueae</taxon>
        <taxon>Arctiinae</taxon>
        <taxon>Arctium</taxon>
    </lineage>
</organism>
<comment type="caution">
    <text evidence="1">The sequence shown here is derived from an EMBL/GenBank/DDBJ whole genome shotgun (WGS) entry which is preliminary data.</text>
</comment>
<accession>A0ACB9CIB9</accession>
<keyword evidence="2" id="KW-1185">Reference proteome</keyword>
<dbReference type="Proteomes" id="UP001055879">
    <property type="component" value="Linkage Group LG04"/>
</dbReference>
<evidence type="ECO:0000313" key="2">
    <source>
        <dbReference type="Proteomes" id="UP001055879"/>
    </source>
</evidence>
<protein>
    <submittedName>
        <fullName evidence="1">Uncharacterized protein</fullName>
    </submittedName>
</protein>
<sequence length="98" mass="11058">MNLFSMLFLPENLCSFVLLKLSNSPTLKLVYCLLTLLFVMMLQLEVVLYKYLNEGCHVRNATSDMHGKQKWASGYVGTARVLLEFSGISISSSLLCIF</sequence>
<evidence type="ECO:0000313" key="1">
    <source>
        <dbReference type="EMBL" id="KAI3733893.1"/>
    </source>
</evidence>